<dbReference type="GO" id="GO:0005730">
    <property type="term" value="C:nucleolus"/>
    <property type="evidence" value="ECO:0007669"/>
    <property type="project" value="UniProtKB-SubCell"/>
</dbReference>
<dbReference type="eggNOG" id="KOG4709">
    <property type="taxonomic scope" value="Eukaryota"/>
</dbReference>
<dbReference type="HOGENOM" id="CLU_067149_1_1_1"/>
<comment type="similarity">
    <text evidence="2">Belongs to the RRP17 family.</text>
</comment>
<protein>
    <recommendedName>
        <fullName evidence="8">Nucleolar protein 12</fullName>
    </recommendedName>
</protein>
<feature type="compositionally biased region" description="Acidic residues" evidence="5">
    <location>
        <begin position="94"/>
        <end position="113"/>
    </location>
</feature>
<dbReference type="GO" id="GO:0019843">
    <property type="term" value="F:rRNA binding"/>
    <property type="evidence" value="ECO:0007669"/>
    <property type="project" value="TreeGrafter"/>
</dbReference>
<keyword evidence="4" id="KW-0539">Nucleus</keyword>
<dbReference type="GeneID" id="19399743"/>
<dbReference type="PANTHER" id="PTHR14577:SF0">
    <property type="entry name" value="NUCLEOLAR PROTEIN 12"/>
    <property type="match status" value="1"/>
</dbReference>
<dbReference type="RefSeq" id="XP_008031426.1">
    <property type="nucleotide sequence ID" value="XM_008033235.1"/>
</dbReference>
<reference evidence="6 7" key="1">
    <citation type="journal article" date="2012" name="PLoS Pathog.">
        <title>Diverse lifestyles and strategies of plant pathogenesis encoded in the genomes of eighteen Dothideomycetes fungi.</title>
        <authorList>
            <person name="Ohm R.A."/>
            <person name="Feau N."/>
            <person name="Henrissat B."/>
            <person name="Schoch C.L."/>
            <person name="Horwitz B.A."/>
            <person name="Barry K.W."/>
            <person name="Condon B.J."/>
            <person name="Copeland A.C."/>
            <person name="Dhillon B."/>
            <person name="Glaser F."/>
            <person name="Hesse C.N."/>
            <person name="Kosti I."/>
            <person name="LaButti K."/>
            <person name="Lindquist E.A."/>
            <person name="Lucas S."/>
            <person name="Salamov A.A."/>
            <person name="Bradshaw R.E."/>
            <person name="Ciuffetti L."/>
            <person name="Hamelin R.C."/>
            <person name="Kema G.H.J."/>
            <person name="Lawrence C."/>
            <person name="Scott J.A."/>
            <person name="Spatafora J.W."/>
            <person name="Turgeon B.G."/>
            <person name="de Wit P.J.G.M."/>
            <person name="Zhong S."/>
            <person name="Goodwin S.B."/>
            <person name="Grigoriev I.V."/>
        </authorList>
    </citation>
    <scope>NUCLEOTIDE SEQUENCE [LARGE SCALE GENOMIC DNA]</scope>
    <source>
        <strain evidence="7">28A</strain>
    </source>
</reference>
<evidence type="ECO:0000256" key="3">
    <source>
        <dbReference type="ARBA" id="ARBA00023054"/>
    </source>
</evidence>
<dbReference type="EMBL" id="KB908877">
    <property type="protein sequence ID" value="EOA80811.1"/>
    <property type="molecule type" value="Genomic_DNA"/>
</dbReference>
<feature type="region of interest" description="Disordered" evidence="5">
    <location>
        <begin position="66"/>
        <end position="230"/>
    </location>
</feature>
<gene>
    <name evidence="6" type="ORF">SETTUDRAFT_166235</name>
</gene>
<evidence type="ECO:0000256" key="2">
    <source>
        <dbReference type="ARBA" id="ARBA00007175"/>
    </source>
</evidence>
<proteinExistence type="inferred from homology"/>
<dbReference type="PANTHER" id="PTHR14577">
    <property type="entry name" value="NUCLEOLAR PROTEIN 12"/>
    <property type="match status" value="1"/>
</dbReference>
<feature type="compositionally biased region" description="Polar residues" evidence="5">
    <location>
        <begin position="135"/>
        <end position="148"/>
    </location>
</feature>
<dbReference type="Proteomes" id="UP000016935">
    <property type="component" value="Unassembled WGS sequence"/>
</dbReference>
<feature type="compositionally biased region" description="Basic and acidic residues" evidence="5">
    <location>
        <begin position="66"/>
        <end position="80"/>
    </location>
</feature>
<feature type="compositionally biased region" description="Basic and acidic residues" evidence="5">
    <location>
        <begin position="123"/>
        <end position="134"/>
    </location>
</feature>
<evidence type="ECO:0000313" key="7">
    <source>
        <dbReference type="Proteomes" id="UP000016935"/>
    </source>
</evidence>
<keyword evidence="7" id="KW-1185">Reference proteome</keyword>
<name>R0I5F3_EXST2</name>
<dbReference type="Pfam" id="PF09805">
    <property type="entry name" value="Nop25"/>
    <property type="match status" value="1"/>
</dbReference>
<evidence type="ECO:0000313" key="6">
    <source>
        <dbReference type="EMBL" id="EOA80811.1"/>
    </source>
</evidence>
<dbReference type="STRING" id="671987.R0I5F3"/>
<dbReference type="OrthoDB" id="551633at2759"/>
<evidence type="ECO:0000256" key="1">
    <source>
        <dbReference type="ARBA" id="ARBA00004604"/>
    </source>
</evidence>
<evidence type="ECO:0008006" key="8">
    <source>
        <dbReference type="Google" id="ProtNLM"/>
    </source>
</evidence>
<dbReference type="AlphaFoldDB" id="R0I5F3"/>
<evidence type="ECO:0000256" key="5">
    <source>
        <dbReference type="SAM" id="MobiDB-lite"/>
    </source>
</evidence>
<feature type="compositionally biased region" description="Basic and acidic residues" evidence="5">
    <location>
        <begin position="201"/>
        <end position="214"/>
    </location>
</feature>
<reference evidence="6 7" key="2">
    <citation type="journal article" date="2013" name="PLoS Genet.">
        <title>Comparative genome structure, secondary metabolite, and effector coding capacity across Cochliobolus pathogens.</title>
        <authorList>
            <person name="Condon B.J."/>
            <person name="Leng Y."/>
            <person name="Wu D."/>
            <person name="Bushley K.E."/>
            <person name="Ohm R.A."/>
            <person name="Otillar R."/>
            <person name="Martin J."/>
            <person name="Schackwitz W."/>
            <person name="Grimwood J."/>
            <person name="MohdZainudin N."/>
            <person name="Xue C."/>
            <person name="Wang R."/>
            <person name="Manning V.A."/>
            <person name="Dhillon B."/>
            <person name="Tu Z.J."/>
            <person name="Steffenson B.J."/>
            <person name="Salamov A."/>
            <person name="Sun H."/>
            <person name="Lowry S."/>
            <person name="LaButti K."/>
            <person name="Han J."/>
            <person name="Copeland A."/>
            <person name="Lindquist E."/>
            <person name="Barry K."/>
            <person name="Schmutz J."/>
            <person name="Baker S.E."/>
            <person name="Ciuffetti L.M."/>
            <person name="Grigoriev I.V."/>
            <person name="Zhong S."/>
            <person name="Turgeon B.G."/>
        </authorList>
    </citation>
    <scope>NUCLEOTIDE SEQUENCE [LARGE SCALE GENOMIC DNA]</scope>
    <source>
        <strain evidence="7">28A</strain>
    </source>
</reference>
<accession>R0I5F3</accession>
<keyword evidence="3" id="KW-0175">Coiled coil</keyword>
<sequence length="230" mass="26639">MGPATNKKRKLGVTAPETIEFDFAAREEYLTGFHKRKLARIKHAQEENAKREKEEKLRMRRELRAERKADLEKHVEEVNRLVRQANGDLSASDNESDSDGEDDDDTEGAEEEFTGFQDPEPINQHDEYIDEDKYTTVTMESVNISKTGFSRPGEDEEEDEAAKKAALESAESAEGSAKKRAWTKAWPKNSDKPKKKKKKFRYETKTERKAERIKQGMKKRKQKEARMNKK</sequence>
<comment type="subcellular location">
    <subcellularLocation>
        <location evidence="1">Nucleus</location>
        <location evidence="1">Nucleolus</location>
    </subcellularLocation>
</comment>
<dbReference type="InterPro" id="IPR019186">
    <property type="entry name" value="Nucleolar_protein_12"/>
</dbReference>
<evidence type="ECO:0000256" key="4">
    <source>
        <dbReference type="ARBA" id="ARBA00023242"/>
    </source>
</evidence>
<organism evidence="6 7">
    <name type="scientific">Exserohilum turcicum (strain 28A)</name>
    <name type="common">Northern leaf blight fungus</name>
    <name type="synonym">Setosphaeria turcica</name>
    <dbReference type="NCBI Taxonomy" id="671987"/>
    <lineage>
        <taxon>Eukaryota</taxon>
        <taxon>Fungi</taxon>
        <taxon>Dikarya</taxon>
        <taxon>Ascomycota</taxon>
        <taxon>Pezizomycotina</taxon>
        <taxon>Dothideomycetes</taxon>
        <taxon>Pleosporomycetidae</taxon>
        <taxon>Pleosporales</taxon>
        <taxon>Pleosporineae</taxon>
        <taxon>Pleosporaceae</taxon>
        <taxon>Exserohilum</taxon>
    </lineage>
</organism>